<name>A0A6A4RC53_9RHOB</name>
<accession>A0A6A4RC53</accession>
<comment type="caution">
    <text evidence="2">The sequence shown here is derived from an EMBL/GenBank/DDBJ whole genome shotgun (WGS) entry which is preliminary data.</text>
</comment>
<evidence type="ECO:0000259" key="1">
    <source>
        <dbReference type="Pfam" id="PF00535"/>
    </source>
</evidence>
<dbReference type="PANTHER" id="PTHR43685">
    <property type="entry name" value="GLYCOSYLTRANSFERASE"/>
    <property type="match status" value="1"/>
</dbReference>
<organism evidence="2 3">
    <name type="scientific">Parasedimentitalea maritima</name>
    <dbReference type="NCBI Taxonomy" id="2578117"/>
    <lineage>
        <taxon>Bacteria</taxon>
        <taxon>Pseudomonadati</taxon>
        <taxon>Pseudomonadota</taxon>
        <taxon>Alphaproteobacteria</taxon>
        <taxon>Rhodobacterales</taxon>
        <taxon>Paracoccaceae</taxon>
        <taxon>Parasedimentitalea</taxon>
    </lineage>
</organism>
<dbReference type="Gene3D" id="3.90.550.10">
    <property type="entry name" value="Spore Coat Polysaccharide Biosynthesis Protein SpsA, Chain A"/>
    <property type="match status" value="1"/>
</dbReference>
<dbReference type="RefSeq" id="WP_158978238.1">
    <property type="nucleotide sequence ID" value="NZ_WSFO01000003.1"/>
</dbReference>
<gene>
    <name evidence="2" type="ORF">GP644_07100</name>
</gene>
<dbReference type="InterPro" id="IPR001173">
    <property type="entry name" value="Glyco_trans_2-like"/>
</dbReference>
<feature type="domain" description="Glycosyltransferase 2-like" evidence="1">
    <location>
        <begin position="12"/>
        <end position="172"/>
    </location>
</feature>
<protein>
    <submittedName>
        <fullName evidence="2">Glycosyltransferase</fullName>
    </submittedName>
</protein>
<dbReference type="AlphaFoldDB" id="A0A6A4RC53"/>
<dbReference type="PANTHER" id="PTHR43685:SF11">
    <property type="entry name" value="GLYCOSYLTRANSFERASE TAGX-RELATED"/>
    <property type="match status" value="1"/>
</dbReference>
<dbReference type="SUPFAM" id="SSF53448">
    <property type="entry name" value="Nucleotide-diphospho-sugar transferases"/>
    <property type="match status" value="1"/>
</dbReference>
<keyword evidence="2" id="KW-0808">Transferase</keyword>
<evidence type="ECO:0000313" key="3">
    <source>
        <dbReference type="Proteomes" id="UP000441586"/>
    </source>
</evidence>
<evidence type="ECO:0000313" key="2">
    <source>
        <dbReference type="EMBL" id="KAE9630980.1"/>
    </source>
</evidence>
<sequence length="316" mass="35974">MANRYKYTCLLLAYEQEPYVEEAVRSALEQDCEPMQIILSDDASRDGTFARMKEVVEQYEGPHKVLLNRNNTNLGVNAHLKNCLEMCDGNVIIAAAGDDIYYSDRAQRIMEAFEETDPLLVYSHADVANLDGSPAEALYKKATFYSTVDPLAAAKSCSLYLGATCAWHRDLYQKYGPIQFENAHEDLILGFRAALEGRLHFIDAPLLTYRMGAGLTNTPTGTHSKEFFQKRRLHHISHDTCVFKQRLIDTQTFGMHPDHEISRCLALRASEGEIREAFITQGFRGIVPYLRRHLLRAIGITISESRRRRKILRQKA</sequence>
<dbReference type="InterPro" id="IPR029044">
    <property type="entry name" value="Nucleotide-diphossugar_trans"/>
</dbReference>
<reference evidence="2 3" key="1">
    <citation type="submission" date="2019-12" db="EMBL/GenBank/DDBJ databases">
        <authorList>
            <person name="Zhang Y.-J."/>
        </authorList>
    </citation>
    <scope>NUCLEOTIDE SEQUENCE [LARGE SCALE GENOMIC DNA]</scope>
    <source>
        <strain evidence="2 3">H18S-6</strain>
    </source>
</reference>
<dbReference type="GO" id="GO:0016740">
    <property type="term" value="F:transferase activity"/>
    <property type="evidence" value="ECO:0007669"/>
    <property type="project" value="UniProtKB-KW"/>
</dbReference>
<proteinExistence type="predicted"/>
<dbReference type="EMBL" id="WSFO01000003">
    <property type="protein sequence ID" value="KAE9630980.1"/>
    <property type="molecule type" value="Genomic_DNA"/>
</dbReference>
<dbReference type="InterPro" id="IPR050834">
    <property type="entry name" value="Glycosyltransf_2"/>
</dbReference>
<dbReference type="Proteomes" id="UP000441586">
    <property type="component" value="Unassembled WGS sequence"/>
</dbReference>
<dbReference type="Pfam" id="PF00535">
    <property type="entry name" value="Glycos_transf_2"/>
    <property type="match status" value="1"/>
</dbReference>